<feature type="compositionally biased region" description="Low complexity" evidence="1">
    <location>
        <begin position="276"/>
        <end position="302"/>
    </location>
</feature>
<gene>
    <name evidence="2" type="ORF">NDU88_001654</name>
</gene>
<organism evidence="2 3">
    <name type="scientific">Pleurodeles waltl</name>
    <name type="common">Iberian ribbed newt</name>
    <dbReference type="NCBI Taxonomy" id="8319"/>
    <lineage>
        <taxon>Eukaryota</taxon>
        <taxon>Metazoa</taxon>
        <taxon>Chordata</taxon>
        <taxon>Craniata</taxon>
        <taxon>Vertebrata</taxon>
        <taxon>Euteleostomi</taxon>
        <taxon>Amphibia</taxon>
        <taxon>Batrachia</taxon>
        <taxon>Caudata</taxon>
        <taxon>Salamandroidea</taxon>
        <taxon>Salamandridae</taxon>
        <taxon>Pleurodelinae</taxon>
        <taxon>Pleurodeles</taxon>
    </lineage>
</organism>
<evidence type="ECO:0000313" key="3">
    <source>
        <dbReference type="Proteomes" id="UP001066276"/>
    </source>
</evidence>
<dbReference type="Proteomes" id="UP001066276">
    <property type="component" value="Chromosome 4_1"/>
</dbReference>
<reference evidence="2" key="1">
    <citation type="journal article" date="2022" name="bioRxiv">
        <title>Sequencing and chromosome-scale assembly of the giantPleurodeles waltlgenome.</title>
        <authorList>
            <person name="Brown T."/>
            <person name="Elewa A."/>
            <person name="Iarovenko S."/>
            <person name="Subramanian E."/>
            <person name="Araus A.J."/>
            <person name="Petzold A."/>
            <person name="Susuki M."/>
            <person name="Suzuki K.-i.T."/>
            <person name="Hayashi T."/>
            <person name="Toyoda A."/>
            <person name="Oliveira C."/>
            <person name="Osipova E."/>
            <person name="Leigh N.D."/>
            <person name="Simon A."/>
            <person name="Yun M.H."/>
        </authorList>
    </citation>
    <scope>NUCLEOTIDE SEQUENCE</scope>
    <source>
        <strain evidence="2">20211129_DDA</strain>
        <tissue evidence="2">Liver</tissue>
    </source>
</reference>
<feature type="compositionally biased region" description="Basic and acidic residues" evidence="1">
    <location>
        <begin position="61"/>
        <end position="79"/>
    </location>
</feature>
<feature type="region of interest" description="Disordered" evidence="1">
    <location>
        <begin position="270"/>
        <end position="333"/>
    </location>
</feature>
<feature type="compositionally biased region" description="Polar residues" evidence="1">
    <location>
        <begin position="206"/>
        <end position="231"/>
    </location>
</feature>
<protein>
    <submittedName>
        <fullName evidence="2">Uncharacterized protein</fullName>
    </submittedName>
</protein>
<feature type="region of interest" description="Disordered" evidence="1">
    <location>
        <begin position="60"/>
        <end position="107"/>
    </location>
</feature>
<evidence type="ECO:0000256" key="1">
    <source>
        <dbReference type="SAM" id="MobiDB-lite"/>
    </source>
</evidence>
<accession>A0AAV7T154</accession>
<sequence>MLVDIQAGTLRYPYTPSQIVRAVIKRVIDDVIAAVAGIAGFVRVLPHALRISMAPKTTRISGDKLDGSKMTRMGRDKGDLAGANRRPTGKPTGKNTSGPGKEVKTSDSVAPLVEVRGKSKSQCTMMSFLAGGAQDSCPAHITLPSEINPMVVETIPSDTCSETTLMESKEPLIEAIQGSEDLAGIGDSSTAIREKEWGPLAGKEQLQVQPQGQRSENQTRVGATSIPSSTLGIEEMQQIPSNPKGWNKVIEKDLKSSDWAKDSSNTFYSLTEDSDLSSGEHSLSESGSSETSETGNKSSSNEPTVQQLRRQRKCTTIRPGPQESLEIPTSTGGRTLKWDYSGIGLTDTPTTSGQELVNNNMEGNIGGTASNTCSAGADSGMLQSIYNSIKDLQTETRIESRRARVTTKRLQGTVRKVAKTCTEIEAKLCSMDERIGAVEEDVDALKQQSAARDDQLTDVMWKLEDFENRQRRNNLRFLGIPEGLEGSDIRTYMVKLLQGAFPELASSEHEVYRRFCEGPAFVYKVTRWETYSAEGVQHEKTLETVLL</sequence>
<comment type="caution">
    <text evidence="2">The sequence shown here is derived from an EMBL/GenBank/DDBJ whole genome shotgun (WGS) entry which is preliminary data.</text>
</comment>
<evidence type="ECO:0000313" key="2">
    <source>
        <dbReference type="EMBL" id="KAJ1169763.1"/>
    </source>
</evidence>
<proteinExistence type="predicted"/>
<keyword evidence="3" id="KW-1185">Reference proteome</keyword>
<dbReference type="AlphaFoldDB" id="A0AAV7T154"/>
<dbReference type="EMBL" id="JANPWB010000007">
    <property type="protein sequence ID" value="KAJ1169763.1"/>
    <property type="molecule type" value="Genomic_DNA"/>
</dbReference>
<feature type="region of interest" description="Disordered" evidence="1">
    <location>
        <begin position="205"/>
        <end position="246"/>
    </location>
</feature>
<name>A0AAV7T154_PLEWA</name>